<dbReference type="Pfam" id="PF13442">
    <property type="entry name" value="Cytochrome_CBB3"/>
    <property type="match status" value="1"/>
</dbReference>
<proteinExistence type="predicted"/>
<feature type="chain" id="PRO_5030996639" evidence="5">
    <location>
        <begin position="30"/>
        <end position="151"/>
    </location>
</feature>
<dbReference type="RefSeq" id="WP_169492499.1">
    <property type="nucleotide sequence ID" value="NZ_JABBGM010000002.1"/>
</dbReference>
<dbReference type="PROSITE" id="PS51007">
    <property type="entry name" value="CYTC"/>
    <property type="match status" value="1"/>
</dbReference>
<dbReference type="Proteomes" id="UP000583556">
    <property type="component" value="Unassembled WGS sequence"/>
</dbReference>
<dbReference type="Gene3D" id="1.10.760.10">
    <property type="entry name" value="Cytochrome c-like domain"/>
    <property type="match status" value="1"/>
</dbReference>
<dbReference type="PANTHER" id="PTHR35008">
    <property type="entry name" value="BLL4482 PROTEIN-RELATED"/>
    <property type="match status" value="1"/>
</dbReference>
<keyword evidence="5" id="KW-0732">Signal</keyword>
<reference evidence="7 8" key="1">
    <citation type="submission" date="2020-04" db="EMBL/GenBank/DDBJ databases">
        <title>Novosphingobium sp. TW-4 isolated from soil.</title>
        <authorList>
            <person name="Dahal R.H."/>
            <person name="Chaudhary D.K."/>
        </authorList>
    </citation>
    <scope>NUCLEOTIDE SEQUENCE [LARGE SCALE GENOMIC DNA]</scope>
    <source>
        <strain evidence="7 8">TW-4</strain>
    </source>
</reference>
<evidence type="ECO:0000313" key="7">
    <source>
        <dbReference type="EMBL" id="NML93257.1"/>
    </source>
</evidence>
<keyword evidence="2 4" id="KW-0479">Metal-binding</keyword>
<evidence type="ECO:0000256" key="2">
    <source>
        <dbReference type="ARBA" id="ARBA00022723"/>
    </source>
</evidence>
<dbReference type="InterPro" id="IPR009056">
    <property type="entry name" value="Cyt_c-like_dom"/>
</dbReference>
<dbReference type="PANTHER" id="PTHR35008:SF9">
    <property type="entry name" value="CYTOCHROME C DOMAIN-CONTAINING PROTEIN"/>
    <property type="match status" value="1"/>
</dbReference>
<dbReference type="InterPro" id="IPR051459">
    <property type="entry name" value="Cytochrome_c-type_DH"/>
</dbReference>
<dbReference type="EMBL" id="JABBGM010000002">
    <property type="protein sequence ID" value="NML93257.1"/>
    <property type="molecule type" value="Genomic_DNA"/>
</dbReference>
<sequence>MNRKIRVAVLALAGATFAGVASLATPGFAQDRPGPGGSTVEVSNQGQEVYEQICQACHMADAKGGGEPGAMIPALAGNKNLADKDYPIIVVMKGRGGMPWFNGVLTKEQIAAVITYVRGHFNDYHDPVSVADIDRIVATNPPVPECNTCGH</sequence>
<evidence type="ECO:0000259" key="6">
    <source>
        <dbReference type="PROSITE" id="PS51007"/>
    </source>
</evidence>
<keyword evidence="8" id="KW-1185">Reference proteome</keyword>
<dbReference type="AlphaFoldDB" id="A0A7Y0BMR6"/>
<feature type="signal peptide" evidence="5">
    <location>
        <begin position="1"/>
        <end position="29"/>
    </location>
</feature>
<evidence type="ECO:0000256" key="4">
    <source>
        <dbReference type="PROSITE-ProRule" id="PRU00433"/>
    </source>
</evidence>
<gene>
    <name evidence="7" type="ORF">HHL27_06175</name>
</gene>
<dbReference type="GO" id="GO:0020037">
    <property type="term" value="F:heme binding"/>
    <property type="evidence" value="ECO:0007669"/>
    <property type="project" value="InterPro"/>
</dbReference>
<evidence type="ECO:0000256" key="1">
    <source>
        <dbReference type="ARBA" id="ARBA00022617"/>
    </source>
</evidence>
<evidence type="ECO:0000256" key="5">
    <source>
        <dbReference type="SAM" id="SignalP"/>
    </source>
</evidence>
<dbReference type="InterPro" id="IPR036909">
    <property type="entry name" value="Cyt_c-like_dom_sf"/>
</dbReference>
<evidence type="ECO:0000313" key="8">
    <source>
        <dbReference type="Proteomes" id="UP000583556"/>
    </source>
</evidence>
<dbReference type="GO" id="GO:0046872">
    <property type="term" value="F:metal ion binding"/>
    <property type="evidence" value="ECO:0007669"/>
    <property type="project" value="UniProtKB-KW"/>
</dbReference>
<dbReference type="GO" id="GO:0009055">
    <property type="term" value="F:electron transfer activity"/>
    <property type="evidence" value="ECO:0007669"/>
    <property type="project" value="InterPro"/>
</dbReference>
<organism evidence="7 8">
    <name type="scientific">Novosphingobium olei</name>
    <dbReference type="NCBI Taxonomy" id="2728851"/>
    <lineage>
        <taxon>Bacteria</taxon>
        <taxon>Pseudomonadati</taxon>
        <taxon>Pseudomonadota</taxon>
        <taxon>Alphaproteobacteria</taxon>
        <taxon>Sphingomonadales</taxon>
        <taxon>Sphingomonadaceae</taxon>
        <taxon>Novosphingobium</taxon>
    </lineage>
</organism>
<feature type="domain" description="Cytochrome c" evidence="6">
    <location>
        <begin position="41"/>
        <end position="121"/>
    </location>
</feature>
<name>A0A7Y0BMR6_9SPHN</name>
<evidence type="ECO:0000256" key="3">
    <source>
        <dbReference type="ARBA" id="ARBA00023004"/>
    </source>
</evidence>
<keyword evidence="3 4" id="KW-0408">Iron</keyword>
<protein>
    <submittedName>
        <fullName evidence="7">Cytochrome c</fullName>
    </submittedName>
</protein>
<comment type="caution">
    <text evidence="7">The sequence shown here is derived from an EMBL/GenBank/DDBJ whole genome shotgun (WGS) entry which is preliminary data.</text>
</comment>
<dbReference type="SUPFAM" id="SSF46626">
    <property type="entry name" value="Cytochrome c"/>
    <property type="match status" value="1"/>
</dbReference>
<accession>A0A7Y0BMR6</accession>
<keyword evidence="1 4" id="KW-0349">Heme</keyword>